<evidence type="ECO:0000259" key="2">
    <source>
        <dbReference type="Pfam" id="PF04773"/>
    </source>
</evidence>
<keyword evidence="4" id="KW-1185">Reference proteome</keyword>
<dbReference type="EMBL" id="JAJTWU010000003">
    <property type="protein sequence ID" value="MCE4554642.1"/>
    <property type="molecule type" value="Genomic_DNA"/>
</dbReference>
<accession>A0ABS8XPG7</accession>
<evidence type="ECO:0000313" key="3">
    <source>
        <dbReference type="EMBL" id="MCE4554642.1"/>
    </source>
</evidence>
<feature type="domain" description="FecR protein" evidence="2">
    <location>
        <begin position="10"/>
        <end position="90"/>
    </location>
</feature>
<organism evidence="3 4">
    <name type="scientific">Pelomonas cellulosilytica</name>
    <dbReference type="NCBI Taxonomy" id="2906762"/>
    <lineage>
        <taxon>Bacteria</taxon>
        <taxon>Pseudomonadati</taxon>
        <taxon>Pseudomonadota</taxon>
        <taxon>Betaproteobacteria</taxon>
        <taxon>Burkholderiales</taxon>
        <taxon>Sphaerotilaceae</taxon>
        <taxon>Roseateles</taxon>
    </lineage>
</organism>
<protein>
    <submittedName>
        <fullName evidence="3">FecR domain-containing protein</fullName>
    </submittedName>
</protein>
<dbReference type="Pfam" id="PF04773">
    <property type="entry name" value="FecR"/>
    <property type="match status" value="1"/>
</dbReference>
<gene>
    <name evidence="3" type="ORF">LXT13_09345</name>
</gene>
<proteinExistence type="predicted"/>
<comment type="caution">
    <text evidence="3">The sequence shown here is derived from an EMBL/GenBank/DDBJ whole genome shotgun (WGS) entry which is preliminary data.</text>
</comment>
<feature type="region of interest" description="Disordered" evidence="1">
    <location>
        <begin position="101"/>
        <end position="121"/>
    </location>
</feature>
<evidence type="ECO:0000256" key="1">
    <source>
        <dbReference type="SAM" id="MobiDB-lite"/>
    </source>
</evidence>
<sequence>MVQEWRERDLYVTPIGEQRSVMLAYGTRMLVNTASQARIDFSSKQRTVEVSAGEALFEVAKDASRPFVVGVAGSEVVAVGTVFSVRFEDGPRQDDALTVNPCGGPGKRSSYGRGDSLRPQEPVTLKPGDRLTLQYDGCPASPVVDTKVDCPNIERALAWQRHEASCDATLLSDAIAEVNRYSRTEIAMSSDVQDTNYLISGAYRTGDSAAFANAVATLYGLKVRETDGRIELEMIR</sequence>
<reference evidence="3 4" key="1">
    <citation type="submission" date="2021-12" db="EMBL/GenBank/DDBJ databases">
        <title>Genome seq of P8.</title>
        <authorList>
            <person name="Seo T."/>
        </authorList>
    </citation>
    <scope>NUCLEOTIDE SEQUENCE [LARGE SCALE GENOMIC DNA]</scope>
    <source>
        <strain evidence="3 4">P8</strain>
    </source>
</reference>
<dbReference type="RefSeq" id="WP_233371992.1">
    <property type="nucleotide sequence ID" value="NZ_JAJTWU010000003.1"/>
</dbReference>
<dbReference type="Proteomes" id="UP001200741">
    <property type="component" value="Unassembled WGS sequence"/>
</dbReference>
<dbReference type="InterPro" id="IPR006860">
    <property type="entry name" value="FecR"/>
</dbReference>
<name>A0ABS8XPG7_9BURK</name>
<dbReference type="Gene3D" id="2.60.120.1440">
    <property type="match status" value="1"/>
</dbReference>
<dbReference type="PANTHER" id="PTHR30273:SF2">
    <property type="entry name" value="PROTEIN FECR"/>
    <property type="match status" value="1"/>
</dbReference>
<dbReference type="InterPro" id="IPR012373">
    <property type="entry name" value="Ferrdict_sens_TM"/>
</dbReference>
<dbReference type="PANTHER" id="PTHR30273">
    <property type="entry name" value="PERIPLASMIC SIGNAL SENSOR AND SIGMA FACTOR ACTIVATOR FECR-RELATED"/>
    <property type="match status" value="1"/>
</dbReference>
<evidence type="ECO:0000313" key="4">
    <source>
        <dbReference type="Proteomes" id="UP001200741"/>
    </source>
</evidence>